<dbReference type="AlphaFoldDB" id="A0A6A7RYC0"/>
<evidence type="ECO:0000313" key="2">
    <source>
        <dbReference type="Proteomes" id="UP000342300"/>
    </source>
</evidence>
<accession>A0A6A7RYC0</accession>
<gene>
    <name evidence="1" type="ORF">CRU78_16955</name>
</gene>
<name>A0A6A7RYC0_9PROT</name>
<dbReference type="Proteomes" id="UP000342300">
    <property type="component" value="Unassembled WGS sequence"/>
</dbReference>
<organism evidence="1 2">
    <name type="scientific">Candidatus Accumulibacter phosphatis</name>
    <dbReference type="NCBI Taxonomy" id="327160"/>
    <lineage>
        <taxon>Bacteria</taxon>
        <taxon>Pseudomonadati</taxon>
        <taxon>Pseudomonadota</taxon>
        <taxon>Betaproteobacteria</taxon>
        <taxon>Candidatus Accumulibacter</taxon>
    </lineage>
</organism>
<comment type="caution">
    <text evidence="1">The sequence shown here is derived from an EMBL/GenBank/DDBJ whole genome shotgun (WGS) entry which is preliminary data.</text>
</comment>
<protein>
    <submittedName>
        <fullName evidence="1">Uncharacterized protein</fullName>
    </submittedName>
</protein>
<dbReference type="EMBL" id="PDHS01000440">
    <property type="protein sequence ID" value="MQM32100.1"/>
    <property type="molecule type" value="Genomic_DNA"/>
</dbReference>
<proteinExistence type="predicted"/>
<sequence>MIVTILSDRGTFRTAIAGGVSRFAVVDDREGGTLSCTGLKTAAISGRYNGDPRALKTKGRAAIGEEERVEKFAESSH</sequence>
<reference evidence="1 2" key="1">
    <citation type="submission" date="2017-09" db="EMBL/GenBank/DDBJ databases">
        <title>Metagenomic Analysis Reveals Denitrifying Candidatus Accumulibacter and Flanking Population as a Source of N2O.</title>
        <authorList>
            <person name="Gao H."/>
            <person name="Mao Y."/>
            <person name="Zhao X."/>
            <person name="Liu W.-T."/>
            <person name="Zhang T."/>
            <person name="Wells G."/>
        </authorList>
    </citation>
    <scope>NUCLEOTIDE SEQUENCE [LARGE SCALE GENOMIC DNA]</scope>
    <source>
        <strain evidence="1">CANDO_2_IC</strain>
    </source>
</reference>
<evidence type="ECO:0000313" key="1">
    <source>
        <dbReference type="EMBL" id="MQM32100.1"/>
    </source>
</evidence>